<dbReference type="EMBL" id="AVOT02014024">
    <property type="protein sequence ID" value="MBW0497164.1"/>
    <property type="molecule type" value="Genomic_DNA"/>
</dbReference>
<name>A0A9Q3D5D4_9BASI</name>
<dbReference type="Proteomes" id="UP000765509">
    <property type="component" value="Unassembled WGS sequence"/>
</dbReference>
<comment type="caution">
    <text evidence="1">The sequence shown here is derived from an EMBL/GenBank/DDBJ whole genome shotgun (WGS) entry which is preliminary data.</text>
</comment>
<evidence type="ECO:0000313" key="1">
    <source>
        <dbReference type="EMBL" id="MBW0497164.1"/>
    </source>
</evidence>
<accession>A0A9Q3D5D4</accession>
<gene>
    <name evidence="1" type="ORF">O181_036879</name>
</gene>
<keyword evidence="2" id="KW-1185">Reference proteome</keyword>
<protein>
    <submittedName>
        <fullName evidence="1">Uncharacterized protein</fullName>
    </submittedName>
</protein>
<dbReference type="AlphaFoldDB" id="A0A9Q3D5D4"/>
<proteinExistence type="predicted"/>
<organism evidence="1 2">
    <name type="scientific">Austropuccinia psidii MF-1</name>
    <dbReference type="NCBI Taxonomy" id="1389203"/>
    <lineage>
        <taxon>Eukaryota</taxon>
        <taxon>Fungi</taxon>
        <taxon>Dikarya</taxon>
        <taxon>Basidiomycota</taxon>
        <taxon>Pucciniomycotina</taxon>
        <taxon>Pucciniomycetes</taxon>
        <taxon>Pucciniales</taxon>
        <taxon>Sphaerophragmiaceae</taxon>
        <taxon>Austropuccinia</taxon>
    </lineage>
</organism>
<reference evidence="1" key="1">
    <citation type="submission" date="2021-03" db="EMBL/GenBank/DDBJ databases">
        <title>Draft genome sequence of rust myrtle Austropuccinia psidii MF-1, a brazilian biotype.</title>
        <authorList>
            <person name="Quecine M.C."/>
            <person name="Pachon D.M.R."/>
            <person name="Bonatelli M.L."/>
            <person name="Correr F.H."/>
            <person name="Franceschini L.M."/>
            <person name="Leite T.F."/>
            <person name="Margarido G.R.A."/>
            <person name="Almeida C.A."/>
            <person name="Ferrarezi J.A."/>
            <person name="Labate C.A."/>
        </authorList>
    </citation>
    <scope>NUCLEOTIDE SEQUENCE</scope>
    <source>
        <strain evidence="1">MF-1</strain>
    </source>
</reference>
<evidence type="ECO:0000313" key="2">
    <source>
        <dbReference type="Proteomes" id="UP000765509"/>
    </source>
</evidence>
<sequence>MSLSLKIIEESETSESDEINIINAQIKNIYLTYEVLDVNSNLPKAGTSATSLTNIEDAKLYRTKPAKGMAYTAGKSSISIVIVGNQEAKGNLDTGAYCTCVGKDYLKPILPDWEEKLIPVQGVEFSSASESMMLLGIIDLLLIFPHPSQCIRVKVEL</sequence>